<protein>
    <recommendedName>
        <fullName evidence="1">GmrSD restriction endonucleases N-terminal domain-containing protein</fullName>
    </recommendedName>
</protein>
<dbReference type="PANTHER" id="PTHR39639:SF1">
    <property type="entry name" value="DUF262 DOMAIN-CONTAINING PROTEIN"/>
    <property type="match status" value="1"/>
</dbReference>
<dbReference type="REBASE" id="356249">
    <property type="entry name" value="Pba66A1ORF62550P"/>
</dbReference>
<reference evidence="2 3" key="1">
    <citation type="submission" date="2019-02" db="EMBL/GenBank/DDBJ databases">
        <title>Deep-cultivation of Planctomycetes and their phenomic and genomic characterization uncovers novel biology.</title>
        <authorList>
            <person name="Wiegand S."/>
            <person name="Jogler M."/>
            <person name="Boedeker C."/>
            <person name="Pinto D."/>
            <person name="Vollmers J."/>
            <person name="Rivas-Marin E."/>
            <person name="Kohn T."/>
            <person name="Peeters S.H."/>
            <person name="Heuer A."/>
            <person name="Rast P."/>
            <person name="Oberbeckmann S."/>
            <person name="Bunk B."/>
            <person name="Jeske O."/>
            <person name="Meyerdierks A."/>
            <person name="Storesund J.E."/>
            <person name="Kallscheuer N."/>
            <person name="Luecker S."/>
            <person name="Lage O.M."/>
            <person name="Pohl T."/>
            <person name="Merkel B.J."/>
            <person name="Hornburger P."/>
            <person name="Mueller R.-W."/>
            <person name="Bruemmer F."/>
            <person name="Labrenz M."/>
            <person name="Spormann A.M."/>
            <person name="Op den Camp H."/>
            <person name="Overmann J."/>
            <person name="Amann R."/>
            <person name="Jetten M.S.M."/>
            <person name="Mascher T."/>
            <person name="Medema M.H."/>
            <person name="Devos D.P."/>
            <person name="Kaster A.-K."/>
            <person name="Ovreas L."/>
            <person name="Rohde M."/>
            <person name="Galperin M.Y."/>
            <person name="Jogler C."/>
        </authorList>
    </citation>
    <scope>NUCLEOTIDE SEQUENCE [LARGE SCALE GENOMIC DNA]</scope>
    <source>
        <strain evidence="2 3">HG66A1</strain>
    </source>
</reference>
<proteinExistence type="predicted"/>
<keyword evidence="3" id="KW-1185">Reference proteome</keyword>
<dbReference type="EMBL" id="CP036266">
    <property type="protein sequence ID" value="QDT24424.1"/>
    <property type="molecule type" value="Genomic_DNA"/>
</dbReference>
<dbReference type="Pfam" id="PF03235">
    <property type="entry name" value="GmrSD_N"/>
    <property type="match status" value="1"/>
</dbReference>
<dbReference type="InterPro" id="IPR004919">
    <property type="entry name" value="GmrSD_N"/>
</dbReference>
<sequence>MPIMDHAALIQAADEQVAKVRTQGKDYSFNELLSMYEDEELIIAPEYQRLFRWTEVQASRFIESVILELPLPPIFVIEITDGKYELIDGLQRISSYFYFRGKLDAEHRAITPGVVLTLDGCDIVKGLDGFTYETLPRALEIKLKRHTIRVEVIRKESESRIRYHMFKRLNKGGSVLSEQEIRNCTIRLLDDTVNQFLIDCTGNIDFVKTISPVNQQRMVERYDQELVLRFFAFKNWRDHYVHEVAEYLTEYMEAVADSSVTEVTLDYNVERGIFEKTFRILNASMAEDAFAIVDKRGRTLPFGVYHFEAFSLGLQPHLDALDPDNAEQMEQLSKCIWEIKRDDAFREITTGGGKNFLNRLTERIDFVSNRLGAEKWT</sequence>
<name>A0A517PYI8_9PLAN</name>
<feature type="domain" description="GmrSD restriction endonucleases N-terminal" evidence="1">
    <location>
        <begin position="30"/>
        <end position="185"/>
    </location>
</feature>
<gene>
    <name evidence="2" type="ORF">HG66A1_62560</name>
</gene>
<evidence type="ECO:0000259" key="1">
    <source>
        <dbReference type="Pfam" id="PF03235"/>
    </source>
</evidence>
<organism evidence="2 3">
    <name type="scientific">Gimesia chilikensis</name>
    <dbReference type="NCBI Taxonomy" id="2605989"/>
    <lineage>
        <taxon>Bacteria</taxon>
        <taxon>Pseudomonadati</taxon>
        <taxon>Planctomycetota</taxon>
        <taxon>Planctomycetia</taxon>
        <taxon>Planctomycetales</taxon>
        <taxon>Planctomycetaceae</taxon>
        <taxon>Gimesia</taxon>
    </lineage>
</organism>
<evidence type="ECO:0000313" key="3">
    <source>
        <dbReference type="Proteomes" id="UP000320421"/>
    </source>
</evidence>
<accession>A0A517PYI8</accession>
<dbReference type="Proteomes" id="UP000320421">
    <property type="component" value="Chromosome"/>
</dbReference>
<dbReference type="AlphaFoldDB" id="A0A517PYI8"/>
<evidence type="ECO:0000313" key="2">
    <source>
        <dbReference type="EMBL" id="QDT24424.1"/>
    </source>
</evidence>
<dbReference type="PANTHER" id="PTHR39639">
    <property type="entry name" value="CHROMOSOME 16, WHOLE GENOME SHOTGUN SEQUENCE"/>
    <property type="match status" value="1"/>
</dbReference>